<comment type="caution">
    <text evidence="5">The sequence shown here is derived from an EMBL/GenBank/DDBJ whole genome shotgun (WGS) entry which is preliminary data.</text>
</comment>
<evidence type="ECO:0000313" key="6">
    <source>
        <dbReference type="Proteomes" id="UP000647241"/>
    </source>
</evidence>
<feature type="compositionally biased region" description="Basic residues" evidence="3">
    <location>
        <begin position="177"/>
        <end position="193"/>
    </location>
</feature>
<evidence type="ECO:0000256" key="1">
    <source>
        <dbReference type="ARBA" id="ARBA00022553"/>
    </source>
</evidence>
<dbReference type="PANTHER" id="PTHR44591">
    <property type="entry name" value="STRESS RESPONSE REGULATOR PROTEIN 1"/>
    <property type="match status" value="1"/>
</dbReference>
<evidence type="ECO:0000259" key="4">
    <source>
        <dbReference type="PROSITE" id="PS50110"/>
    </source>
</evidence>
<accession>A0A917H1E0</accession>
<evidence type="ECO:0000313" key="5">
    <source>
        <dbReference type="EMBL" id="GGG64322.1"/>
    </source>
</evidence>
<reference evidence="5" key="1">
    <citation type="journal article" date="2014" name="Int. J. Syst. Evol. Microbiol.">
        <title>Complete genome sequence of Corynebacterium casei LMG S-19264T (=DSM 44701T), isolated from a smear-ripened cheese.</title>
        <authorList>
            <consortium name="US DOE Joint Genome Institute (JGI-PGF)"/>
            <person name="Walter F."/>
            <person name="Albersmeier A."/>
            <person name="Kalinowski J."/>
            <person name="Ruckert C."/>
        </authorList>
    </citation>
    <scope>NUCLEOTIDE SEQUENCE</scope>
    <source>
        <strain evidence="5">CGMCC 1.12997</strain>
    </source>
</reference>
<organism evidence="5 6">
    <name type="scientific">Edaphobacter dinghuensis</name>
    <dbReference type="NCBI Taxonomy" id="1560005"/>
    <lineage>
        <taxon>Bacteria</taxon>
        <taxon>Pseudomonadati</taxon>
        <taxon>Acidobacteriota</taxon>
        <taxon>Terriglobia</taxon>
        <taxon>Terriglobales</taxon>
        <taxon>Acidobacteriaceae</taxon>
        <taxon>Edaphobacter</taxon>
    </lineage>
</organism>
<protein>
    <recommendedName>
        <fullName evidence="4">Response regulatory domain-containing protein</fullName>
    </recommendedName>
</protein>
<dbReference type="SMART" id="SM00448">
    <property type="entry name" value="REC"/>
    <property type="match status" value="1"/>
</dbReference>
<feature type="domain" description="Response regulatory" evidence="4">
    <location>
        <begin position="4"/>
        <end position="117"/>
    </location>
</feature>
<dbReference type="CDD" id="cd00156">
    <property type="entry name" value="REC"/>
    <property type="match status" value="1"/>
</dbReference>
<evidence type="ECO:0000256" key="3">
    <source>
        <dbReference type="SAM" id="MobiDB-lite"/>
    </source>
</evidence>
<dbReference type="Gene3D" id="3.40.50.2300">
    <property type="match status" value="1"/>
</dbReference>
<dbReference type="EMBL" id="BMGT01000001">
    <property type="protein sequence ID" value="GGG64322.1"/>
    <property type="molecule type" value="Genomic_DNA"/>
</dbReference>
<dbReference type="PROSITE" id="PS50110">
    <property type="entry name" value="RESPONSE_REGULATORY"/>
    <property type="match status" value="1"/>
</dbReference>
<keyword evidence="1 2" id="KW-0597">Phosphoprotein</keyword>
<dbReference type="Pfam" id="PF00072">
    <property type="entry name" value="Response_reg"/>
    <property type="match status" value="1"/>
</dbReference>
<dbReference type="InterPro" id="IPR050595">
    <property type="entry name" value="Bact_response_regulator"/>
</dbReference>
<dbReference type="AlphaFoldDB" id="A0A917H1E0"/>
<dbReference type="InterPro" id="IPR011006">
    <property type="entry name" value="CheY-like_superfamily"/>
</dbReference>
<keyword evidence="6" id="KW-1185">Reference proteome</keyword>
<evidence type="ECO:0000256" key="2">
    <source>
        <dbReference type="PROSITE-ProRule" id="PRU00169"/>
    </source>
</evidence>
<sequence>MKRRILLVDDEVAVLLTLKAVLEISGFEVDTAASAKEGRSKLHTHEYQMVITDMRMESDAAGLEVIKAARAAAYQPAVALLTAFPAADEDWQEMGADKMLVKPMHTRVLLEQLEKLLISHESKLAKKANGQKAATKKTTKEAPAKKVPVKKAAAQKIPAKKAQAKSTAAKKTLVKAAAKKKPAAKKSSGKKQS</sequence>
<dbReference type="InterPro" id="IPR001789">
    <property type="entry name" value="Sig_transdc_resp-reg_receiver"/>
</dbReference>
<feature type="modified residue" description="4-aspartylphosphate" evidence="2">
    <location>
        <position position="53"/>
    </location>
</feature>
<dbReference type="SUPFAM" id="SSF52172">
    <property type="entry name" value="CheY-like"/>
    <property type="match status" value="1"/>
</dbReference>
<name>A0A917H1E0_9BACT</name>
<dbReference type="Proteomes" id="UP000647241">
    <property type="component" value="Unassembled WGS sequence"/>
</dbReference>
<feature type="region of interest" description="Disordered" evidence="3">
    <location>
        <begin position="127"/>
        <end position="193"/>
    </location>
</feature>
<dbReference type="RefSeq" id="WP_188552337.1">
    <property type="nucleotide sequence ID" value="NZ_BMGT01000001.1"/>
</dbReference>
<dbReference type="GO" id="GO:0000160">
    <property type="term" value="P:phosphorelay signal transduction system"/>
    <property type="evidence" value="ECO:0007669"/>
    <property type="project" value="InterPro"/>
</dbReference>
<reference evidence="5" key="2">
    <citation type="submission" date="2020-09" db="EMBL/GenBank/DDBJ databases">
        <authorList>
            <person name="Sun Q."/>
            <person name="Zhou Y."/>
        </authorList>
    </citation>
    <scope>NUCLEOTIDE SEQUENCE</scope>
    <source>
        <strain evidence="5">CGMCC 1.12997</strain>
    </source>
</reference>
<gene>
    <name evidence="5" type="ORF">GCM10011585_02400</name>
</gene>
<feature type="compositionally biased region" description="Low complexity" evidence="3">
    <location>
        <begin position="164"/>
        <end position="176"/>
    </location>
</feature>
<dbReference type="PANTHER" id="PTHR44591:SF3">
    <property type="entry name" value="RESPONSE REGULATORY DOMAIN-CONTAINING PROTEIN"/>
    <property type="match status" value="1"/>
</dbReference>
<proteinExistence type="predicted"/>